<dbReference type="Pfam" id="PF00258">
    <property type="entry name" value="Flavodoxin_1"/>
    <property type="match status" value="1"/>
</dbReference>
<evidence type="ECO:0000259" key="1">
    <source>
        <dbReference type="PROSITE" id="PS50902"/>
    </source>
</evidence>
<dbReference type="PANTHER" id="PTHR30546:SF57">
    <property type="entry name" value="FLAVODOXIN FAMILY PROTEIN"/>
    <property type="match status" value="1"/>
</dbReference>
<gene>
    <name evidence="2" type="ORF">LCGC14_2390600</name>
</gene>
<proteinExistence type="predicted"/>
<name>A0A0F9ESU4_9ZZZZ</name>
<evidence type="ECO:0000313" key="2">
    <source>
        <dbReference type="EMBL" id="KKL26903.1"/>
    </source>
</evidence>
<dbReference type="GO" id="GO:0003955">
    <property type="term" value="F:NAD(P)H dehydrogenase (quinone) activity"/>
    <property type="evidence" value="ECO:0007669"/>
    <property type="project" value="TreeGrafter"/>
</dbReference>
<comment type="caution">
    <text evidence="2">The sequence shown here is derived from an EMBL/GenBank/DDBJ whole genome shotgun (WGS) entry which is preliminary data.</text>
</comment>
<accession>A0A0F9ESU4</accession>
<dbReference type="InterPro" id="IPR008254">
    <property type="entry name" value="Flavodoxin/NO_synth"/>
</dbReference>
<dbReference type="GO" id="GO:0010181">
    <property type="term" value="F:FMN binding"/>
    <property type="evidence" value="ECO:0007669"/>
    <property type="project" value="InterPro"/>
</dbReference>
<dbReference type="EMBL" id="LAZR01035668">
    <property type="protein sequence ID" value="KKL26903.1"/>
    <property type="molecule type" value="Genomic_DNA"/>
</dbReference>
<dbReference type="GO" id="GO:0016020">
    <property type="term" value="C:membrane"/>
    <property type="evidence" value="ECO:0007669"/>
    <property type="project" value="TreeGrafter"/>
</dbReference>
<sequence length="159" mass="16807">MAKMLVAYYSRTQHTRHMAEQVAEGARTAGIAEVQCKDVDDVSPKDLLDYDAIVLGSPTYYGTMAAQLKKLIDESIAFHGQLTGKVGGAFSSSANVGGGNETTIMDILKALLIHGMVVQGTASGDHYGPVAIGDVDDRAGRECRKLGENVASLAKKLHG</sequence>
<protein>
    <recommendedName>
        <fullName evidence="1">Flavodoxin-like domain-containing protein</fullName>
    </recommendedName>
</protein>
<dbReference type="AlphaFoldDB" id="A0A0F9ESU4"/>
<dbReference type="PROSITE" id="PS50902">
    <property type="entry name" value="FLAVODOXIN_LIKE"/>
    <property type="match status" value="1"/>
</dbReference>
<feature type="domain" description="Flavodoxin-like" evidence="1">
    <location>
        <begin position="4"/>
        <end position="159"/>
    </location>
</feature>
<organism evidence="2">
    <name type="scientific">marine sediment metagenome</name>
    <dbReference type="NCBI Taxonomy" id="412755"/>
    <lineage>
        <taxon>unclassified sequences</taxon>
        <taxon>metagenomes</taxon>
        <taxon>ecological metagenomes</taxon>
    </lineage>
</organism>
<dbReference type="Gene3D" id="3.40.50.360">
    <property type="match status" value="1"/>
</dbReference>
<dbReference type="InterPro" id="IPR029039">
    <property type="entry name" value="Flavoprotein-like_sf"/>
</dbReference>
<dbReference type="SUPFAM" id="SSF52218">
    <property type="entry name" value="Flavoproteins"/>
    <property type="match status" value="1"/>
</dbReference>
<dbReference type="PANTHER" id="PTHR30546">
    <property type="entry name" value="FLAVODOXIN-RELATED PROTEIN WRBA-RELATED"/>
    <property type="match status" value="1"/>
</dbReference>
<reference evidence="2" key="1">
    <citation type="journal article" date="2015" name="Nature">
        <title>Complex archaea that bridge the gap between prokaryotes and eukaryotes.</title>
        <authorList>
            <person name="Spang A."/>
            <person name="Saw J.H."/>
            <person name="Jorgensen S.L."/>
            <person name="Zaremba-Niedzwiedzka K."/>
            <person name="Martijn J."/>
            <person name="Lind A.E."/>
            <person name="van Eijk R."/>
            <person name="Schleper C."/>
            <person name="Guy L."/>
            <person name="Ettema T.J."/>
        </authorList>
    </citation>
    <scope>NUCLEOTIDE SEQUENCE</scope>
</reference>